<dbReference type="InterPro" id="IPR052974">
    <property type="entry name" value="GH79_Enzymes"/>
</dbReference>
<dbReference type="SUPFAM" id="SSF51445">
    <property type="entry name" value="(Trans)glycosidases"/>
    <property type="match status" value="1"/>
</dbReference>
<name>A0A0L0VJG2_9BASI</name>
<dbReference type="Pfam" id="PF16862">
    <property type="entry name" value="Glyco_hydro_79C"/>
    <property type="match status" value="1"/>
</dbReference>
<organism evidence="2 3">
    <name type="scientific">Puccinia striiformis f. sp. tritici PST-78</name>
    <dbReference type="NCBI Taxonomy" id="1165861"/>
    <lineage>
        <taxon>Eukaryota</taxon>
        <taxon>Fungi</taxon>
        <taxon>Dikarya</taxon>
        <taxon>Basidiomycota</taxon>
        <taxon>Pucciniomycotina</taxon>
        <taxon>Pucciniomycetes</taxon>
        <taxon>Pucciniales</taxon>
        <taxon>Pucciniaceae</taxon>
        <taxon>Puccinia</taxon>
    </lineage>
</organism>
<gene>
    <name evidence="2" type="ORF">PSTG_07613</name>
</gene>
<accession>A0A0L0VJG2</accession>
<feature type="domain" description="Beta-glucuronidase C-terminal" evidence="1">
    <location>
        <begin position="383"/>
        <end position="492"/>
    </location>
</feature>
<evidence type="ECO:0000259" key="1">
    <source>
        <dbReference type="Pfam" id="PF16862"/>
    </source>
</evidence>
<dbReference type="PANTHER" id="PTHR36183:SF2">
    <property type="entry name" value="BETA-GLUCURONIDASE C-TERMINAL DOMAIN-CONTAINING PROTEIN"/>
    <property type="match status" value="1"/>
</dbReference>
<evidence type="ECO:0000313" key="2">
    <source>
        <dbReference type="EMBL" id="KNE99134.1"/>
    </source>
</evidence>
<proteinExistence type="predicted"/>
<keyword evidence="3" id="KW-1185">Reference proteome</keyword>
<dbReference type="InterPro" id="IPR031728">
    <property type="entry name" value="GlcAase_C"/>
</dbReference>
<protein>
    <recommendedName>
        <fullName evidence="1">Beta-glucuronidase C-terminal domain-containing protein</fullName>
    </recommendedName>
</protein>
<reference evidence="3" key="1">
    <citation type="submission" date="2014-03" db="EMBL/GenBank/DDBJ databases">
        <title>The Genome Sequence of Puccinia striiformis f. sp. tritici PST-78.</title>
        <authorList>
            <consortium name="The Broad Institute Genome Sequencing Platform"/>
            <person name="Cuomo C."/>
            <person name="Hulbert S."/>
            <person name="Chen X."/>
            <person name="Walker B."/>
            <person name="Young S.K."/>
            <person name="Zeng Q."/>
            <person name="Gargeya S."/>
            <person name="Fitzgerald M."/>
            <person name="Haas B."/>
            <person name="Abouelleil A."/>
            <person name="Alvarado L."/>
            <person name="Arachchi H.M."/>
            <person name="Berlin A.M."/>
            <person name="Chapman S.B."/>
            <person name="Goldberg J."/>
            <person name="Griggs A."/>
            <person name="Gujja S."/>
            <person name="Hansen M."/>
            <person name="Howarth C."/>
            <person name="Imamovic A."/>
            <person name="Larimer J."/>
            <person name="McCowan C."/>
            <person name="Montmayeur A."/>
            <person name="Murphy C."/>
            <person name="Neiman D."/>
            <person name="Pearson M."/>
            <person name="Priest M."/>
            <person name="Roberts A."/>
            <person name="Saif S."/>
            <person name="Shea T."/>
            <person name="Sisk P."/>
            <person name="Sykes S."/>
            <person name="Wortman J."/>
            <person name="Nusbaum C."/>
            <person name="Birren B."/>
        </authorList>
    </citation>
    <scope>NUCLEOTIDE SEQUENCE [LARGE SCALE GENOMIC DNA]</scope>
    <source>
        <strain evidence="3">race PST-78</strain>
    </source>
</reference>
<dbReference type="PANTHER" id="PTHR36183">
    <property type="entry name" value="BETA-GLUCURONIDASE"/>
    <property type="match status" value="1"/>
</dbReference>
<evidence type="ECO:0000313" key="3">
    <source>
        <dbReference type="Proteomes" id="UP000054564"/>
    </source>
</evidence>
<dbReference type="STRING" id="1165861.A0A0L0VJG2"/>
<dbReference type="Gene3D" id="3.20.20.80">
    <property type="entry name" value="Glycosidases"/>
    <property type="match status" value="1"/>
</dbReference>
<dbReference type="EMBL" id="AJIL01000049">
    <property type="protein sequence ID" value="KNE99134.1"/>
    <property type="molecule type" value="Genomic_DNA"/>
</dbReference>
<dbReference type="AlphaFoldDB" id="A0A0L0VJG2"/>
<sequence>MLRAWLLLLPTLCYLKINLVGGVAIVAESVLSLNKYSPPVPIRSSNPLGLSIEFATFPSYMNDVLQTTQCLQNLELAVGAPPPIRIGGTTQDRAVYDPNETLPVRFTLPPGQLVPLTLTFGPRFIELASRLKGATTIGFNRRLADVNNVGLAALAALQKMKNLYAIELGNEPEFWDPKSPEVGGQPWTPKADANSQIRWQQDISQKIKSSGIIQAGVYFSPPQWSVQNLAPLEGKSLSYVKSFGGHAYPQSACFGSQTSLPDLMDHSKVVSFVKHFQPEVLAAKKVQKPYHFSEVNSATCGGQGISATFGAGLWSMDFLFQSLIQGVDRVYFHQGTIGASPYSYWNQTQVSPTYYGAYFTALALRGATQISTIQTSNTAIAVYALLRCQKVIRLVVYHSGFNDGKAAAVQEPPPEKVRIDRVPSNVRTVRLLRLTAKHSFIGEGGPGAGQVQIGGGYFDNATCKIKVQPKYDTLTASGNSLKFTIRKSEAVIIELDPQLPKKC</sequence>
<dbReference type="Proteomes" id="UP000054564">
    <property type="component" value="Unassembled WGS sequence"/>
</dbReference>
<comment type="caution">
    <text evidence="2">The sequence shown here is derived from an EMBL/GenBank/DDBJ whole genome shotgun (WGS) entry which is preliminary data.</text>
</comment>
<dbReference type="InterPro" id="IPR017853">
    <property type="entry name" value="GH"/>
</dbReference>
<dbReference type="OrthoDB" id="2831684at2759"/>